<evidence type="ECO:0000256" key="3">
    <source>
        <dbReference type="ARBA" id="ARBA00022490"/>
    </source>
</evidence>
<dbReference type="AlphaFoldDB" id="A0A370IE95"/>
<dbReference type="InterPro" id="IPR020843">
    <property type="entry name" value="ER"/>
</dbReference>
<evidence type="ECO:0000313" key="8">
    <source>
        <dbReference type="EMBL" id="RDI69056.1"/>
    </source>
</evidence>
<evidence type="ECO:0000313" key="9">
    <source>
        <dbReference type="Proteomes" id="UP000254869"/>
    </source>
</evidence>
<dbReference type="SUPFAM" id="SSF51735">
    <property type="entry name" value="NAD(P)-binding Rossmann-fold domains"/>
    <property type="match status" value="1"/>
</dbReference>
<dbReference type="RefSeq" id="WP_067990957.1">
    <property type="nucleotide sequence ID" value="NZ_QQBC01000001.1"/>
</dbReference>
<keyword evidence="5" id="KW-0694">RNA-binding</keyword>
<dbReference type="InterPro" id="IPR036291">
    <property type="entry name" value="NAD(P)-bd_dom_sf"/>
</dbReference>
<organism evidence="8 9">
    <name type="scientific">Nocardia pseudobrasiliensis</name>
    <dbReference type="NCBI Taxonomy" id="45979"/>
    <lineage>
        <taxon>Bacteria</taxon>
        <taxon>Bacillati</taxon>
        <taxon>Actinomycetota</taxon>
        <taxon>Actinomycetes</taxon>
        <taxon>Mycobacteriales</taxon>
        <taxon>Nocardiaceae</taxon>
        <taxon>Nocardia</taxon>
    </lineage>
</organism>
<protein>
    <submittedName>
        <fullName evidence="8">Crotonyl-CoA carboxylase/reductase</fullName>
    </submittedName>
</protein>
<evidence type="ECO:0000256" key="1">
    <source>
        <dbReference type="ARBA" id="ARBA00004496"/>
    </source>
</evidence>
<evidence type="ECO:0000256" key="6">
    <source>
        <dbReference type="ARBA" id="ARBA00022990"/>
    </source>
</evidence>
<evidence type="ECO:0000256" key="2">
    <source>
        <dbReference type="ARBA" id="ARBA00011881"/>
    </source>
</evidence>
<feature type="domain" description="Enoyl reductase (ER)" evidence="7">
    <location>
        <begin position="32"/>
        <end position="401"/>
    </location>
</feature>
<dbReference type="Pfam" id="PF00107">
    <property type="entry name" value="ADH_zinc_N"/>
    <property type="match status" value="1"/>
</dbReference>
<dbReference type="EMBL" id="QQBC01000001">
    <property type="protein sequence ID" value="RDI69056.1"/>
    <property type="molecule type" value="Genomic_DNA"/>
</dbReference>
<dbReference type="PANTHER" id="PTHR44154">
    <property type="entry name" value="QUINONE OXIDOREDUCTASE"/>
    <property type="match status" value="1"/>
</dbReference>
<evidence type="ECO:0000256" key="5">
    <source>
        <dbReference type="ARBA" id="ARBA00022884"/>
    </source>
</evidence>
<dbReference type="Pfam" id="PF08240">
    <property type="entry name" value="ADH_N"/>
    <property type="match status" value="1"/>
</dbReference>
<reference evidence="8 9" key="1">
    <citation type="submission" date="2018-07" db="EMBL/GenBank/DDBJ databases">
        <title>Genomic Encyclopedia of Type Strains, Phase IV (KMG-IV): sequencing the most valuable type-strain genomes for metagenomic binning, comparative biology and taxonomic classification.</title>
        <authorList>
            <person name="Goeker M."/>
        </authorList>
    </citation>
    <scope>NUCLEOTIDE SEQUENCE [LARGE SCALE GENOMIC DNA]</scope>
    <source>
        <strain evidence="8 9">DSM 44290</strain>
    </source>
</reference>
<dbReference type="InterPro" id="IPR051603">
    <property type="entry name" value="Zinc-ADH_QOR/CCCR"/>
</dbReference>
<dbReference type="InterPro" id="IPR011032">
    <property type="entry name" value="GroES-like_sf"/>
</dbReference>
<dbReference type="STRING" id="1210086.GCA_001613105_00448"/>
<dbReference type="GO" id="GO:0005737">
    <property type="term" value="C:cytoplasm"/>
    <property type="evidence" value="ECO:0007669"/>
    <property type="project" value="UniProtKB-SubCell"/>
</dbReference>
<comment type="subcellular location">
    <subcellularLocation>
        <location evidence="1">Cytoplasm</location>
    </subcellularLocation>
</comment>
<comment type="caution">
    <text evidence="8">The sequence shown here is derived from an EMBL/GenBank/DDBJ whole genome shotgun (WGS) entry which is preliminary data.</text>
</comment>
<evidence type="ECO:0000256" key="4">
    <source>
        <dbReference type="ARBA" id="ARBA00022857"/>
    </source>
</evidence>
<dbReference type="GO" id="GO:0008270">
    <property type="term" value="F:zinc ion binding"/>
    <property type="evidence" value="ECO:0007669"/>
    <property type="project" value="InterPro"/>
</dbReference>
<keyword evidence="6" id="KW-0007">Acetylation</keyword>
<dbReference type="Proteomes" id="UP000254869">
    <property type="component" value="Unassembled WGS sequence"/>
</dbReference>
<dbReference type="Gene3D" id="3.90.180.10">
    <property type="entry name" value="Medium-chain alcohol dehydrogenases, catalytic domain"/>
    <property type="match status" value="2"/>
</dbReference>
<comment type="subunit">
    <text evidence="2">Homotetramer.</text>
</comment>
<dbReference type="NCBIfam" id="TIGR01751">
    <property type="entry name" value="crot-CoA-red"/>
    <property type="match status" value="1"/>
</dbReference>
<dbReference type="PANTHER" id="PTHR44154:SF1">
    <property type="entry name" value="QUINONE OXIDOREDUCTASE"/>
    <property type="match status" value="1"/>
</dbReference>
<dbReference type="PROSITE" id="PS01162">
    <property type="entry name" value="QOR_ZETA_CRYSTAL"/>
    <property type="match status" value="1"/>
</dbReference>
<sequence length="410" mass="44953">MKKSLYELGETPPTGHVPEHMYASLIRPERYGSPGEAFRTEVVDVPRVGRGQVLVYVMAAGVNYNNVWAAMGQPFDVIAARMRAGAQEEYHIGGSEGSGIVWAVGDGVEQVRVGDHVVLSSCQWNESAADIRAGADPMTSATQSVWGYEENFGSFAQFTVVEEYQCHPKPQRLSWAEAAAFMLTGATAYRQLTGWHPNVVRPGDPVLIWGGAGGLGSMAIQIVRTFGGYPVAVVSSPEREDYCKKLGAHGVIDRRGYSHWGRIPDISDAEASAEWLREARRFGKAFWEALGERRSPRIVLEHVGQHSIPTSMYLCDTAGMVVICGGTSGYHGDVDLRYLWMRQKRLQGSHFANFQQCRQIVELIANGAISPCLSYVGDFDEIGSVHQMMRDNNHPPGNMALLVNATSSTS</sequence>
<name>A0A370IE95_9NOCA</name>
<dbReference type="InterPro" id="IPR013149">
    <property type="entry name" value="ADH-like_C"/>
</dbReference>
<evidence type="ECO:0000259" key="7">
    <source>
        <dbReference type="SMART" id="SM00829"/>
    </source>
</evidence>
<keyword evidence="4" id="KW-0521">NADP</keyword>
<dbReference type="InterPro" id="IPR013154">
    <property type="entry name" value="ADH-like_N"/>
</dbReference>
<keyword evidence="3" id="KW-0963">Cytoplasm</keyword>
<dbReference type="InterPro" id="IPR002364">
    <property type="entry name" value="Quin_OxRdtase/zeta-crystal_CS"/>
</dbReference>
<dbReference type="GO" id="GO:0043880">
    <property type="term" value="F:crotonyl-CoA reductase activity"/>
    <property type="evidence" value="ECO:0007669"/>
    <property type="project" value="InterPro"/>
</dbReference>
<dbReference type="SMART" id="SM00829">
    <property type="entry name" value="PKS_ER"/>
    <property type="match status" value="1"/>
</dbReference>
<dbReference type="GO" id="GO:0003723">
    <property type="term" value="F:RNA binding"/>
    <property type="evidence" value="ECO:0007669"/>
    <property type="project" value="UniProtKB-KW"/>
</dbReference>
<accession>A0A370IE95</accession>
<dbReference type="Gene3D" id="3.40.50.720">
    <property type="entry name" value="NAD(P)-binding Rossmann-like Domain"/>
    <property type="match status" value="1"/>
</dbReference>
<dbReference type="SUPFAM" id="SSF50129">
    <property type="entry name" value="GroES-like"/>
    <property type="match status" value="1"/>
</dbReference>
<keyword evidence="9" id="KW-1185">Reference proteome</keyword>
<dbReference type="InterPro" id="IPR010085">
    <property type="entry name" value="Crot_CoA_red"/>
</dbReference>
<gene>
    <name evidence="8" type="ORF">DFR76_101594</name>
</gene>
<proteinExistence type="predicted"/>